<dbReference type="EMBL" id="CP144747">
    <property type="protein sequence ID" value="WVZ66747.1"/>
    <property type="molecule type" value="Genomic_DNA"/>
</dbReference>
<dbReference type="AlphaFoldDB" id="A0AAQ3WM00"/>
<sequence length="88" mass="10001">MSAISLPMQQLSIEYLLLMVTCTFLVTNDGVKMCWLICGQHARRLLLKLILSVLFALLMMMADEMMMIAEMMALQLPAQFAVCTYYAD</sequence>
<reference evidence="2 3" key="1">
    <citation type="submission" date="2024-02" db="EMBL/GenBank/DDBJ databases">
        <title>High-quality chromosome-scale genome assembly of Pensacola bahiagrass (Paspalum notatum Flugge var. saurae).</title>
        <authorList>
            <person name="Vega J.M."/>
            <person name="Podio M."/>
            <person name="Orjuela J."/>
            <person name="Siena L.A."/>
            <person name="Pessino S.C."/>
            <person name="Combes M.C."/>
            <person name="Mariac C."/>
            <person name="Albertini E."/>
            <person name="Pupilli F."/>
            <person name="Ortiz J.P.A."/>
            <person name="Leblanc O."/>
        </authorList>
    </citation>
    <scope>NUCLEOTIDE SEQUENCE [LARGE SCALE GENOMIC DNA]</scope>
    <source>
        <strain evidence="2">R1</strain>
        <tissue evidence="2">Leaf</tissue>
    </source>
</reference>
<gene>
    <name evidence="2" type="ORF">U9M48_015929</name>
</gene>
<evidence type="ECO:0000313" key="2">
    <source>
        <dbReference type="EMBL" id="WVZ66747.1"/>
    </source>
</evidence>
<keyword evidence="1" id="KW-0812">Transmembrane</keyword>
<name>A0AAQ3WM00_PASNO</name>
<evidence type="ECO:0000313" key="3">
    <source>
        <dbReference type="Proteomes" id="UP001341281"/>
    </source>
</evidence>
<protein>
    <submittedName>
        <fullName evidence="2">Uncharacterized protein</fullName>
    </submittedName>
</protein>
<accession>A0AAQ3WM00</accession>
<evidence type="ECO:0000256" key="1">
    <source>
        <dbReference type="SAM" id="Phobius"/>
    </source>
</evidence>
<keyword evidence="1" id="KW-1133">Transmembrane helix</keyword>
<feature type="transmembrane region" description="Helical" evidence="1">
    <location>
        <begin position="45"/>
        <end position="62"/>
    </location>
</feature>
<keyword evidence="1" id="KW-0472">Membrane</keyword>
<proteinExistence type="predicted"/>
<organism evidence="2 3">
    <name type="scientific">Paspalum notatum var. saurae</name>
    <dbReference type="NCBI Taxonomy" id="547442"/>
    <lineage>
        <taxon>Eukaryota</taxon>
        <taxon>Viridiplantae</taxon>
        <taxon>Streptophyta</taxon>
        <taxon>Embryophyta</taxon>
        <taxon>Tracheophyta</taxon>
        <taxon>Spermatophyta</taxon>
        <taxon>Magnoliopsida</taxon>
        <taxon>Liliopsida</taxon>
        <taxon>Poales</taxon>
        <taxon>Poaceae</taxon>
        <taxon>PACMAD clade</taxon>
        <taxon>Panicoideae</taxon>
        <taxon>Andropogonodae</taxon>
        <taxon>Paspaleae</taxon>
        <taxon>Paspalinae</taxon>
        <taxon>Paspalum</taxon>
    </lineage>
</organism>
<dbReference type="Proteomes" id="UP001341281">
    <property type="component" value="Chromosome 03"/>
</dbReference>
<keyword evidence="3" id="KW-1185">Reference proteome</keyword>
<feature type="non-terminal residue" evidence="2">
    <location>
        <position position="88"/>
    </location>
</feature>
<feature type="transmembrane region" description="Helical" evidence="1">
    <location>
        <begin position="15"/>
        <end position="38"/>
    </location>
</feature>